<dbReference type="PROSITE" id="PS50125">
    <property type="entry name" value="GUANYLATE_CYCLASE_2"/>
    <property type="match status" value="1"/>
</dbReference>
<evidence type="ECO:0008006" key="7">
    <source>
        <dbReference type="Google" id="ProtNLM"/>
    </source>
</evidence>
<evidence type="ECO:0000256" key="1">
    <source>
        <dbReference type="SAM" id="Coils"/>
    </source>
</evidence>
<feature type="coiled-coil region" evidence="1">
    <location>
        <begin position="572"/>
        <end position="599"/>
    </location>
</feature>
<evidence type="ECO:0000313" key="6">
    <source>
        <dbReference type="Proteomes" id="UP000823868"/>
    </source>
</evidence>
<dbReference type="EMBL" id="DXDX01000154">
    <property type="protein sequence ID" value="HIY21927.1"/>
    <property type="molecule type" value="Genomic_DNA"/>
</dbReference>
<keyword evidence="2" id="KW-0472">Membrane</keyword>
<keyword evidence="2" id="KW-0812">Transmembrane</keyword>
<feature type="transmembrane region" description="Helical" evidence="2">
    <location>
        <begin position="523"/>
        <end position="545"/>
    </location>
</feature>
<organism evidence="5 6">
    <name type="scientific">Candidatus Flavonifractor merdigallinarum</name>
    <dbReference type="NCBI Taxonomy" id="2838589"/>
    <lineage>
        <taxon>Bacteria</taxon>
        <taxon>Bacillati</taxon>
        <taxon>Bacillota</taxon>
        <taxon>Clostridia</taxon>
        <taxon>Eubacteriales</taxon>
        <taxon>Oscillospiraceae</taxon>
        <taxon>Flavonifractor</taxon>
    </lineage>
</organism>
<reference evidence="5" key="1">
    <citation type="journal article" date="2021" name="PeerJ">
        <title>Extensive microbial diversity within the chicken gut microbiome revealed by metagenomics and culture.</title>
        <authorList>
            <person name="Gilroy R."/>
            <person name="Ravi A."/>
            <person name="Getino M."/>
            <person name="Pursley I."/>
            <person name="Horton D.L."/>
            <person name="Alikhan N.F."/>
            <person name="Baker D."/>
            <person name="Gharbi K."/>
            <person name="Hall N."/>
            <person name="Watson M."/>
            <person name="Adriaenssens E.M."/>
            <person name="Foster-Nyarko E."/>
            <person name="Jarju S."/>
            <person name="Secka A."/>
            <person name="Antonio M."/>
            <person name="Oren A."/>
            <person name="Chaudhuri R.R."/>
            <person name="La Ragione R."/>
            <person name="Hildebrand F."/>
            <person name="Pallen M.J."/>
        </authorList>
    </citation>
    <scope>NUCLEOTIDE SEQUENCE</scope>
    <source>
        <strain evidence="5">ChiBcec16_6824</strain>
    </source>
</reference>
<proteinExistence type="predicted"/>
<dbReference type="AlphaFoldDB" id="A0A9D1YA90"/>
<protein>
    <recommendedName>
        <fullName evidence="7">HAMP domain-containing protein</fullName>
    </recommendedName>
</protein>
<dbReference type="SUPFAM" id="SSF55073">
    <property type="entry name" value="Nucleotide cyclase"/>
    <property type="match status" value="1"/>
</dbReference>
<feature type="domain" description="HAMP" evidence="4">
    <location>
        <begin position="539"/>
        <end position="591"/>
    </location>
</feature>
<evidence type="ECO:0000259" key="3">
    <source>
        <dbReference type="PROSITE" id="PS50125"/>
    </source>
</evidence>
<dbReference type="InterPro" id="IPR003660">
    <property type="entry name" value="HAMP_dom"/>
</dbReference>
<keyword evidence="2" id="KW-1133">Transmembrane helix</keyword>
<comment type="caution">
    <text evidence="5">The sequence shown here is derived from an EMBL/GenBank/DDBJ whole genome shotgun (WGS) entry which is preliminary data.</text>
</comment>
<reference evidence="5" key="2">
    <citation type="submission" date="2021-04" db="EMBL/GenBank/DDBJ databases">
        <authorList>
            <person name="Gilroy R."/>
        </authorList>
    </citation>
    <scope>NUCLEOTIDE SEQUENCE</scope>
    <source>
        <strain evidence="5">ChiBcec16_6824</strain>
    </source>
</reference>
<dbReference type="InterPro" id="IPR001054">
    <property type="entry name" value="A/G_cyclase"/>
</dbReference>
<dbReference type="GO" id="GO:0035556">
    <property type="term" value="P:intracellular signal transduction"/>
    <property type="evidence" value="ECO:0007669"/>
    <property type="project" value="InterPro"/>
</dbReference>
<feature type="transmembrane region" description="Helical" evidence="2">
    <location>
        <begin position="352"/>
        <end position="371"/>
    </location>
</feature>
<name>A0A9D1YA90_9FIRM</name>
<dbReference type="PROSITE" id="PS50885">
    <property type="entry name" value="HAMP"/>
    <property type="match status" value="1"/>
</dbReference>
<evidence type="ECO:0000313" key="5">
    <source>
        <dbReference type="EMBL" id="HIY21927.1"/>
    </source>
</evidence>
<dbReference type="GO" id="GO:0009190">
    <property type="term" value="P:cyclic nucleotide biosynthetic process"/>
    <property type="evidence" value="ECO:0007669"/>
    <property type="project" value="InterPro"/>
</dbReference>
<dbReference type="InterPro" id="IPR029787">
    <property type="entry name" value="Nucleotide_cyclase"/>
</dbReference>
<dbReference type="Proteomes" id="UP000823868">
    <property type="component" value="Unassembled WGS sequence"/>
</dbReference>
<dbReference type="Gene3D" id="3.30.70.1230">
    <property type="entry name" value="Nucleotide cyclase"/>
    <property type="match status" value="1"/>
</dbReference>
<feature type="transmembrane region" description="Helical" evidence="2">
    <location>
        <begin position="320"/>
        <end position="340"/>
    </location>
</feature>
<accession>A0A9D1YA90</accession>
<feature type="domain" description="Guanylate cyclase" evidence="3">
    <location>
        <begin position="616"/>
        <end position="763"/>
    </location>
</feature>
<gene>
    <name evidence="5" type="ORF">H9841_08520</name>
</gene>
<evidence type="ECO:0000259" key="4">
    <source>
        <dbReference type="PROSITE" id="PS50885"/>
    </source>
</evidence>
<keyword evidence="1" id="KW-0175">Coiled coil</keyword>
<dbReference type="GO" id="GO:0016020">
    <property type="term" value="C:membrane"/>
    <property type="evidence" value="ECO:0007669"/>
    <property type="project" value="InterPro"/>
</dbReference>
<evidence type="ECO:0000256" key="2">
    <source>
        <dbReference type="SAM" id="Phobius"/>
    </source>
</evidence>
<sequence length="874" mass="94779">MAGVKKWGVFLLVLVLLGGGAALLFWDLGSECLSVLRDGRAQAGYLMAASNAEGGIYALGREQGQYVLVLGDQTGKRTDYWKLTAEGLPQDSVPTVLYPAAGGAVYLGLYDTEESQTYLQLYRITERGKTAELLLNEPCTGENLREQMASIRLSDFAEVDNVVTFALIQGENVTFYQRLSAESGLEALEQVTQPGVQGALALTDGTLVMATEDGLIRTDRTTIPLTNGEIVIKLIQAGTGVYYIDGAGLKVFYADFADWKPYAYLELEKDAYDLDNCTDLWVTRDGNALLLMGGDTLLLDRGSGVSDLSGMLCRPAGQCVLILAGLVLGVLVLTVVLWYVVCEQRQFRIPLLVRWGALTIAVACLGTAILIRGTVRPASQAAMAREAASLMGAVAAQTLQRYNLTDSELPVSLGDSLAAAEGDFYRDAAVSVYQMGENQTWTLTGSNQGQRSGVRAEMSASFDGTQVAKAMETGSLFWSRREGGETHYLLYRTDGNTLLAVDVNGSALVAEGQLSSQWMERGLIALSVLLSALALAILSLITIGLRRSLLGMERLAAGEREVLVAQGGGDELASLADDVNALSGALQEMERQQSELAQSYRRFVPERVLSLLGKTTIHEVDKQTFVSRHLATMMLWFRFPPQVYEKSGRELFDNLNEVIERTASIVTQNGGTVFNFAYDGYDAVFEGGSAAAVSTAVAVQQEILDMNQEREAAGKPPVTVRIALDEGNVMLGVVGDETQIEPTSISSSFAIVKHLVELCGRLGANILCTEAVMEGARGYGCRYMGKCLESGEAIRTYEIFEGDPYEIRKVKEATGERFSQGVYALYGRDFSQAKQIFLSLVHHNTGDGGARYYLYLADQLEKKPDETISLDSGM</sequence>
<dbReference type="GO" id="GO:0004016">
    <property type="term" value="F:adenylate cyclase activity"/>
    <property type="evidence" value="ECO:0007669"/>
    <property type="project" value="UniProtKB-ARBA"/>
</dbReference>